<reference evidence="10 11" key="1">
    <citation type="journal article" date="2018" name="IMA Fungus">
        <title>IMA Genome-F 9: Draft genome sequence of Annulohypoxylon stygium, Aspergillus mulundensis, Berkeleyomyces basicola (syn. Thielaviopsis basicola), Ceratocystis smalleyi, two Cercospora beticola strains, Coleophoma cylindrospora, Fusarium fracticaudum, Phialophora cf. hyalina, and Morchella septimelata.</title>
        <authorList>
            <person name="Wingfield B.D."/>
            <person name="Bills G.F."/>
            <person name="Dong Y."/>
            <person name="Huang W."/>
            <person name="Nel W.J."/>
            <person name="Swalarsk-Parry B.S."/>
            <person name="Vaghefi N."/>
            <person name="Wilken P.M."/>
            <person name="An Z."/>
            <person name="de Beer Z.W."/>
            <person name="De Vos L."/>
            <person name="Chen L."/>
            <person name="Duong T.A."/>
            <person name="Gao Y."/>
            <person name="Hammerbacher A."/>
            <person name="Kikkert J.R."/>
            <person name="Li Y."/>
            <person name="Li H."/>
            <person name="Li K."/>
            <person name="Li Q."/>
            <person name="Liu X."/>
            <person name="Ma X."/>
            <person name="Naidoo K."/>
            <person name="Pethybridge S.J."/>
            <person name="Sun J."/>
            <person name="Steenkamp E.T."/>
            <person name="van der Nest M.A."/>
            <person name="van Wyk S."/>
            <person name="Wingfield M.J."/>
            <person name="Xiong C."/>
            <person name="Yue Q."/>
            <person name="Zhang X."/>
        </authorList>
    </citation>
    <scope>NUCLEOTIDE SEQUENCE [LARGE SCALE GENOMIC DNA]</scope>
    <source>
        <strain evidence="10 11">BP6252</strain>
    </source>
</reference>
<name>A0A3D8RT92_9HELO</name>
<evidence type="ECO:0000256" key="6">
    <source>
        <dbReference type="ARBA" id="ARBA00023002"/>
    </source>
</evidence>
<dbReference type="InterPro" id="IPR017046">
    <property type="entry name" value="Prenylcysteine_Oxase1"/>
</dbReference>
<dbReference type="PIRSF" id="PIRSF036292">
    <property type="entry name" value="Prenylcysteine_oxidase"/>
    <property type="match status" value="1"/>
</dbReference>
<evidence type="ECO:0000313" key="10">
    <source>
        <dbReference type="EMBL" id="RDW77273.1"/>
    </source>
</evidence>
<evidence type="ECO:0000259" key="9">
    <source>
        <dbReference type="Pfam" id="PF07156"/>
    </source>
</evidence>
<keyword evidence="4 8" id="KW-0732">Signal</keyword>
<feature type="chain" id="PRO_5017608678" description="Prenylcysteine lyase domain-containing protein" evidence="8">
    <location>
        <begin position="23"/>
        <end position="548"/>
    </location>
</feature>
<comment type="similarity">
    <text evidence="2">Belongs to the prenylcysteine oxidase family.</text>
</comment>
<proteinExistence type="inferred from homology"/>
<dbReference type="Proteomes" id="UP000256645">
    <property type="component" value="Unassembled WGS sequence"/>
</dbReference>
<accession>A0A3D8RT92</accession>
<dbReference type="STRING" id="1849047.A0A3D8RT92"/>
<evidence type="ECO:0000256" key="1">
    <source>
        <dbReference type="ARBA" id="ARBA00001974"/>
    </source>
</evidence>
<dbReference type="PANTHER" id="PTHR15944">
    <property type="entry name" value="FARNESYLCYSTEINE LYASE"/>
    <property type="match status" value="1"/>
</dbReference>
<dbReference type="SUPFAM" id="SSF51905">
    <property type="entry name" value="FAD/NAD(P)-binding domain"/>
    <property type="match status" value="1"/>
</dbReference>
<dbReference type="GO" id="GO:0001735">
    <property type="term" value="F:prenylcysteine oxidase activity"/>
    <property type="evidence" value="ECO:0007669"/>
    <property type="project" value="InterPro"/>
</dbReference>
<keyword evidence="7" id="KW-0325">Glycoprotein</keyword>
<gene>
    <name evidence="10" type="ORF">BP6252_05326</name>
</gene>
<dbReference type="Pfam" id="PF13450">
    <property type="entry name" value="NAD_binding_8"/>
    <property type="match status" value="1"/>
</dbReference>
<dbReference type="PANTHER" id="PTHR15944:SF0">
    <property type="entry name" value="PRENYLCYSTEINE LYASE DOMAIN-CONTAINING PROTEIN"/>
    <property type="match status" value="1"/>
</dbReference>
<dbReference type="AlphaFoldDB" id="A0A3D8RT92"/>
<feature type="signal peptide" evidence="8">
    <location>
        <begin position="1"/>
        <end position="22"/>
    </location>
</feature>
<dbReference type="GO" id="GO:0030327">
    <property type="term" value="P:prenylated protein catabolic process"/>
    <property type="evidence" value="ECO:0007669"/>
    <property type="project" value="TreeGrafter"/>
</dbReference>
<comment type="caution">
    <text evidence="10">The sequence shown here is derived from an EMBL/GenBank/DDBJ whole genome shotgun (WGS) entry which is preliminary data.</text>
</comment>
<evidence type="ECO:0000256" key="8">
    <source>
        <dbReference type="SAM" id="SignalP"/>
    </source>
</evidence>
<evidence type="ECO:0000256" key="5">
    <source>
        <dbReference type="ARBA" id="ARBA00022827"/>
    </source>
</evidence>
<dbReference type="Pfam" id="PF07156">
    <property type="entry name" value="Prenylcys_lyase"/>
    <property type="match status" value="1"/>
</dbReference>
<evidence type="ECO:0000256" key="7">
    <source>
        <dbReference type="ARBA" id="ARBA00023180"/>
    </source>
</evidence>
<keyword evidence="11" id="KW-1185">Reference proteome</keyword>
<dbReference type="Gene3D" id="3.50.50.60">
    <property type="entry name" value="FAD/NAD(P)-binding domain"/>
    <property type="match status" value="1"/>
</dbReference>
<dbReference type="OrthoDB" id="437369at2759"/>
<protein>
    <recommendedName>
        <fullName evidence="9">Prenylcysteine lyase domain-containing protein</fullName>
    </recommendedName>
</protein>
<evidence type="ECO:0000256" key="3">
    <source>
        <dbReference type="ARBA" id="ARBA00022630"/>
    </source>
</evidence>
<evidence type="ECO:0000256" key="4">
    <source>
        <dbReference type="ARBA" id="ARBA00022729"/>
    </source>
</evidence>
<evidence type="ECO:0000256" key="2">
    <source>
        <dbReference type="ARBA" id="ARBA00009967"/>
    </source>
</evidence>
<feature type="domain" description="Prenylcysteine lyase" evidence="9">
    <location>
        <begin position="152"/>
        <end position="523"/>
    </location>
</feature>
<evidence type="ECO:0000313" key="11">
    <source>
        <dbReference type="Proteomes" id="UP000256645"/>
    </source>
</evidence>
<keyword evidence="3" id="KW-0285">Flavoprotein</keyword>
<dbReference type="InterPro" id="IPR036188">
    <property type="entry name" value="FAD/NAD-bd_sf"/>
</dbReference>
<keyword evidence="6" id="KW-0560">Oxidoreductase</keyword>
<sequence length="548" mass="60305">MYISRNTLVTLVVTSLCGQSVAFWPFDVYATSDAPVAEYADSSARRVAIIGAGAAGASTAYHLQKFAETAGIATNVTVFEKSSYVGGRSTTVNAYDNPLEPVELGASIFVEINTILKNASEKFGLGTKSRSSSDVTELLGIWDGDKFVFTQQEGGWEWWNTAKIIWKYGFAPIRTQRLMKSTVGKFLKFYEPPFFPFRSLTSRANDLELLEVTSMTGEQYLTTNNIEGAFAIDIIQASTRVNYGQNLGLIHGLETMVCMAIEGAMQIQGGNWQIFDGMLKASNASVHLNSTVTKISKSNGKYMVKTSSRNTETDVIATNEEPYDTIVLAAPLQFSDIEIESGLLKNTPDTIPYVELHVTLFATPLTLSPTYFNLPPSGPVPNTILTTIPSYITPGNREDGVGKAGFFSISTLRTVINPKTLEKEYLYKIFSPKKITSDFLSDIFAIPIPSDLSTINVDSGDAISWYYPHVWNSYPYEYPRVTFEDSELARGFYYTSGIESFISTMETSALMGMNVAQLVVDDYLELVGQDESKGAAVQAPLHAKNEEL</sequence>
<organism evidence="10 11">
    <name type="scientific">Coleophoma cylindrospora</name>
    <dbReference type="NCBI Taxonomy" id="1849047"/>
    <lineage>
        <taxon>Eukaryota</taxon>
        <taxon>Fungi</taxon>
        <taxon>Dikarya</taxon>
        <taxon>Ascomycota</taxon>
        <taxon>Pezizomycotina</taxon>
        <taxon>Leotiomycetes</taxon>
        <taxon>Helotiales</taxon>
        <taxon>Dermateaceae</taxon>
        <taxon>Coleophoma</taxon>
    </lineage>
</organism>
<dbReference type="GO" id="GO:0030328">
    <property type="term" value="P:prenylcysteine catabolic process"/>
    <property type="evidence" value="ECO:0007669"/>
    <property type="project" value="InterPro"/>
</dbReference>
<dbReference type="InterPro" id="IPR010795">
    <property type="entry name" value="Prenylcys_lyase"/>
</dbReference>
<keyword evidence="5" id="KW-0274">FAD</keyword>
<comment type="cofactor">
    <cofactor evidence="1">
        <name>FAD</name>
        <dbReference type="ChEBI" id="CHEBI:57692"/>
    </cofactor>
</comment>
<dbReference type="EMBL" id="PDLM01000005">
    <property type="protein sequence ID" value="RDW77273.1"/>
    <property type="molecule type" value="Genomic_DNA"/>
</dbReference>